<dbReference type="GO" id="GO:0016746">
    <property type="term" value="F:acyltransferase activity"/>
    <property type="evidence" value="ECO:0007669"/>
    <property type="project" value="UniProtKB-KW"/>
</dbReference>
<dbReference type="InterPro" id="IPR016181">
    <property type="entry name" value="Acyl_CoA_acyltransferase"/>
</dbReference>
<dbReference type="PANTHER" id="PTHR43792:SF1">
    <property type="entry name" value="N-ACETYLTRANSFERASE DOMAIN-CONTAINING PROTEIN"/>
    <property type="match status" value="1"/>
</dbReference>
<dbReference type="Gene3D" id="3.40.630.30">
    <property type="match status" value="1"/>
</dbReference>
<feature type="domain" description="N-acetyltransferase" evidence="1">
    <location>
        <begin position="6"/>
        <end position="176"/>
    </location>
</feature>
<reference evidence="3" key="1">
    <citation type="journal article" date="2019" name="Int. J. Syst. Evol. Microbiol.">
        <title>The Global Catalogue of Microorganisms (GCM) 10K type strain sequencing project: providing services to taxonomists for standard genome sequencing and annotation.</title>
        <authorList>
            <consortium name="The Broad Institute Genomics Platform"/>
            <consortium name="The Broad Institute Genome Sequencing Center for Infectious Disease"/>
            <person name="Wu L."/>
            <person name="Ma J."/>
        </authorList>
    </citation>
    <scope>NUCLEOTIDE SEQUENCE [LARGE SCALE GENOMIC DNA]</scope>
    <source>
        <strain evidence="3">KCTC 62784</strain>
    </source>
</reference>
<keyword evidence="3" id="KW-1185">Reference proteome</keyword>
<keyword evidence="2" id="KW-0012">Acyltransferase</keyword>
<evidence type="ECO:0000313" key="3">
    <source>
        <dbReference type="Proteomes" id="UP001595384"/>
    </source>
</evidence>
<dbReference type="PANTHER" id="PTHR43792">
    <property type="entry name" value="GNAT FAMILY, PUTATIVE (AFU_ORTHOLOGUE AFUA_3G00765)-RELATED-RELATED"/>
    <property type="match status" value="1"/>
</dbReference>
<dbReference type="InterPro" id="IPR051531">
    <property type="entry name" value="N-acetyltransferase"/>
</dbReference>
<proteinExistence type="predicted"/>
<sequence>METERLLLRQWTDHDKRPYVRLTSDLQVMRYFPAPLSRAQSDEQAEHIQTLIAKNGWGFWAVELKSTGEFIGFVGLHYQDQDSGLPHAPMFEIGWRLDARHWRQGYATEAAQRALWFAFEELKADKVYAFTAIQNVPSQAVMKKLGMINTHHDFDHPKLAQDHTLARHCLYHLSRERWQAINKRG</sequence>
<protein>
    <submittedName>
        <fullName evidence="2">GNAT family N-acetyltransferase</fullName>
        <ecNumber evidence="2">2.3.-.-</ecNumber>
    </submittedName>
</protein>
<dbReference type="RefSeq" id="WP_123014309.1">
    <property type="nucleotide sequence ID" value="NZ_AP024912.1"/>
</dbReference>
<dbReference type="InterPro" id="IPR000182">
    <property type="entry name" value="GNAT_dom"/>
</dbReference>
<evidence type="ECO:0000313" key="2">
    <source>
        <dbReference type="EMBL" id="MFC3025115.1"/>
    </source>
</evidence>
<dbReference type="EC" id="2.3.-.-" evidence="2"/>
<accession>A0ABV7CEJ4</accession>
<dbReference type="PROSITE" id="PS51186">
    <property type="entry name" value="GNAT"/>
    <property type="match status" value="1"/>
</dbReference>
<dbReference type="Pfam" id="PF13302">
    <property type="entry name" value="Acetyltransf_3"/>
    <property type="match status" value="1"/>
</dbReference>
<name>A0ABV7CEJ4_9VIBR</name>
<gene>
    <name evidence="2" type="ORF">ACFODT_15015</name>
</gene>
<dbReference type="SUPFAM" id="SSF55729">
    <property type="entry name" value="Acyl-CoA N-acyltransferases (Nat)"/>
    <property type="match status" value="1"/>
</dbReference>
<dbReference type="EMBL" id="JBHRSE010000103">
    <property type="protein sequence ID" value="MFC3025115.1"/>
    <property type="molecule type" value="Genomic_DNA"/>
</dbReference>
<organism evidence="2 3">
    <name type="scientific">Vibrio zhugei</name>
    <dbReference type="NCBI Taxonomy" id="2479546"/>
    <lineage>
        <taxon>Bacteria</taxon>
        <taxon>Pseudomonadati</taxon>
        <taxon>Pseudomonadota</taxon>
        <taxon>Gammaproteobacteria</taxon>
        <taxon>Vibrionales</taxon>
        <taxon>Vibrionaceae</taxon>
        <taxon>Vibrio</taxon>
    </lineage>
</organism>
<evidence type="ECO:0000259" key="1">
    <source>
        <dbReference type="PROSITE" id="PS51186"/>
    </source>
</evidence>
<comment type="caution">
    <text evidence="2">The sequence shown here is derived from an EMBL/GenBank/DDBJ whole genome shotgun (WGS) entry which is preliminary data.</text>
</comment>
<keyword evidence="2" id="KW-0808">Transferase</keyword>
<dbReference type="Proteomes" id="UP001595384">
    <property type="component" value="Unassembled WGS sequence"/>
</dbReference>